<feature type="transmembrane region" description="Helical" evidence="1">
    <location>
        <begin position="161"/>
        <end position="177"/>
    </location>
</feature>
<gene>
    <name evidence="3" type="ORF">ABHF33_10655</name>
</gene>
<reference evidence="3" key="1">
    <citation type="submission" date="2024-05" db="EMBL/GenBank/DDBJ databases">
        <authorList>
            <person name="Yang L."/>
            <person name="Pan L."/>
        </authorList>
    </citation>
    <scope>NUCLEOTIDE SEQUENCE</scope>
    <source>
        <strain evidence="3">FCG-7</strain>
    </source>
</reference>
<dbReference type="PANTHER" id="PTHR28008:SF1">
    <property type="entry name" value="DOMAIN PROTEIN, PUTATIVE (AFU_ORTHOLOGUE AFUA_3G10980)-RELATED"/>
    <property type="match status" value="1"/>
</dbReference>
<dbReference type="PANTHER" id="PTHR28008">
    <property type="entry name" value="DOMAIN PROTEIN, PUTATIVE (AFU_ORTHOLOGUE AFUA_3G10980)-RELATED"/>
    <property type="match status" value="1"/>
</dbReference>
<dbReference type="NCBIfam" id="NF037970">
    <property type="entry name" value="vanZ_1"/>
    <property type="match status" value="1"/>
</dbReference>
<keyword evidence="1" id="KW-0472">Membrane</keyword>
<proteinExistence type="predicted"/>
<evidence type="ECO:0000256" key="1">
    <source>
        <dbReference type="SAM" id="Phobius"/>
    </source>
</evidence>
<keyword evidence="1" id="KW-0812">Transmembrane</keyword>
<dbReference type="KEGG" id="cmav:ABHF33_10655"/>
<dbReference type="Pfam" id="PF04892">
    <property type="entry name" value="VanZ"/>
    <property type="match status" value="1"/>
</dbReference>
<evidence type="ECO:0000313" key="3">
    <source>
        <dbReference type="EMBL" id="XBL99532.1"/>
    </source>
</evidence>
<name>A0AAU7F708_9NEIS</name>
<feature type="transmembrane region" description="Helical" evidence="1">
    <location>
        <begin position="240"/>
        <end position="260"/>
    </location>
</feature>
<dbReference type="InterPro" id="IPR006976">
    <property type="entry name" value="VanZ-like"/>
</dbReference>
<feature type="transmembrane region" description="Helical" evidence="1">
    <location>
        <begin position="89"/>
        <end position="110"/>
    </location>
</feature>
<dbReference type="EMBL" id="CP157355">
    <property type="protein sequence ID" value="XBL99532.1"/>
    <property type="molecule type" value="Genomic_DNA"/>
</dbReference>
<feature type="transmembrane region" description="Helical" evidence="1">
    <location>
        <begin position="216"/>
        <end position="233"/>
    </location>
</feature>
<sequence>MPRLTPIRYLARQAEPTRISPFFVLVSLLVVLIVSLFPFSNWRFTGEPVLAFFSYPLPYYATVFDNAINVLAYIPLGFGLVLMFRRRMLASLLALLCCALVSSGVEFLQQFLPGRVASNLDILSNTLGGAIGVVIGLILRSRRWVHRWLIFRHEYLATGRVMEWGLVWLVLWFVSQLDPTQPYLGVVVEPRGLPQPFVAPMADAALFLRLLEAGGMMLNLAGVGLYVSVLLAYGRDIPRVISLVLGLALALKMAFAGMLLKPEQFFVWLNLNIVLGGLCGSLILLAAWTLRRRYRAILAVACLSLATVVSMIWPLSPQLSATLPLFKWQYGHLQHFSGLAQVIGDIWPFGALALLICFLLGDSGANE</sequence>
<feature type="transmembrane region" description="Helical" evidence="1">
    <location>
        <begin position="266"/>
        <end position="290"/>
    </location>
</feature>
<dbReference type="AlphaFoldDB" id="A0AAU7F708"/>
<feature type="domain" description="VanZ-like" evidence="2">
    <location>
        <begin position="35"/>
        <end position="139"/>
    </location>
</feature>
<feature type="transmembrane region" description="Helical" evidence="1">
    <location>
        <begin position="59"/>
        <end position="82"/>
    </location>
</feature>
<feature type="transmembrane region" description="Helical" evidence="1">
    <location>
        <begin position="21"/>
        <end position="39"/>
    </location>
</feature>
<feature type="transmembrane region" description="Helical" evidence="1">
    <location>
        <begin position="122"/>
        <end position="140"/>
    </location>
</feature>
<feature type="transmembrane region" description="Helical" evidence="1">
    <location>
        <begin position="336"/>
        <end position="361"/>
    </location>
</feature>
<keyword evidence="1" id="KW-1133">Transmembrane helix</keyword>
<dbReference type="RefSeq" id="WP_348943951.1">
    <property type="nucleotide sequence ID" value="NZ_CP157355.1"/>
</dbReference>
<accession>A0AAU7F708</accession>
<organism evidence="3">
    <name type="scientific">Chitinibacter mangrovi</name>
    <dbReference type="NCBI Taxonomy" id="3153927"/>
    <lineage>
        <taxon>Bacteria</taxon>
        <taxon>Pseudomonadati</taxon>
        <taxon>Pseudomonadota</taxon>
        <taxon>Betaproteobacteria</taxon>
        <taxon>Neisseriales</taxon>
        <taxon>Chitinibacteraceae</taxon>
        <taxon>Chitinibacter</taxon>
    </lineage>
</organism>
<evidence type="ECO:0000259" key="2">
    <source>
        <dbReference type="Pfam" id="PF04892"/>
    </source>
</evidence>
<protein>
    <submittedName>
        <fullName evidence="3">VanZ family protein</fullName>
    </submittedName>
</protein>
<feature type="transmembrane region" description="Helical" evidence="1">
    <location>
        <begin position="297"/>
        <end position="316"/>
    </location>
</feature>